<feature type="domain" description="CR-type" evidence="12">
    <location>
        <begin position="151"/>
        <end position="235"/>
    </location>
</feature>
<evidence type="ECO:0000256" key="6">
    <source>
        <dbReference type="ARBA" id="ARBA00023186"/>
    </source>
</evidence>
<dbReference type="InterPro" id="IPR044713">
    <property type="entry name" value="DNJA1/2-like"/>
</dbReference>
<dbReference type="Proteomes" id="UP000186922">
    <property type="component" value="Unassembled WGS sequence"/>
</dbReference>
<keyword evidence="5 9" id="KW-0862">Zinc</keyword>
<dbReference type="SMART" id="SM00271">
    <property type="entry name" value="DnaJ"/>
    <property type="match status" value="1"/>
</dbReference>
<dbReference type="InterPro" id="IPR036869">
    <property type="entry name" value="J_dom_sf"/>
</dbReference>
<evidence type="ECO:0000256" key="9">
    <source>
        <dbReference type="PROSITE-ProRule" id="PRU00546"/>
    </source>
</evidence>
<dbReference type="InterPro" id="IPR001623">
    <property type="entry name" value="DnaJ_domain"/>
</dbReference>
<keyword evidence="6" id="KW-0143">Chaperone</keyword>
<dbReference type="HAMAP" id="MF_01152">
    <property type="entry name" value="DnaJ"/>
    <property type="match status" value="1"/>
</dbReference>
<dbReference type="PROSITE" id="PS51188">
    <property type="entry name" value="ZF_CR"/>
    <property type="match status" value="1"/>
</dbReference>
<dbReference type="InterPro" id="IPR012724">
    <property type="entry name" value="DnaJ"/>
</dbReference>
<feature type="domain" description="J" evidence="11">
    <location>
        <begin position="5"/>
        <end position="69"/>
    </location>
</feature>
<dbReference type="GO" id="GO:0006457">
    <property type="term" value="P:protein folding"/>
    <property type="evidence" value="ECO:0007669"/>
    <property type="project" value="InterPro"/>
</dbReference>
<keyword evidence="3" id="KW-0677">Repeat</keyword>
<dbReference type="GO" id="GO:0030544">
    <property type="term" value="F:Hsp70 protein binding"/>
    <property type="evidence" value="ECO:0007669"/>
    <property type="project" value="InterPro"/>
</dbReference>
<dbReference type="SUPFAM" id="SSF57938">
    <property type="entry name" value="DnaJ/Hsp40 cysteine-rich domain"/>
    <property type="match status" value="1"/>
</dbReference>
<protein>
    <submittedName>
        <fullName evidence="13">Uncharacterized protein</fullName>
    </submittedName>
</protein>
<evidence type="ECO:0000256" key="1">
    <source>
        <dbReference type="ARBA" id="ARBA00022481"/>
    </source>
</evidence>
<dbReference type="CDD" id="cd10719">
    <property type="entry name" value="DnaJ_zf"/>
    <property type="match status" value="1"/>
</dbReference>
<organism evidence="13 14">
    <name type="scientific">Ramazzottius varieornatus</name>
    <name type="common">Water bear</name>
    <name type="synonym">Tardigrade</name>
    <dbReference type="NCBI Taxonomy" id="947166"/>
    <lineage>
        <taxon>Eukaryota</taxon>
        <taxon>Metazoa</taxon>
        <taxon>Ecdysozoa</taxon>
        <taxon>Tardigrada</taxon>
        <taxon>Eutardigrada</taxon>
        <taxon>Parachela</taxon>
        <taxon>Hypsibioidea</taxon>
        <taxon>Ramazzottiidae</taxon>
        <taxon>Ramazzottius</taxon>
    </lineage>
</organism>
<evidence type="ECO:0000256" key="4">
    <source>
        <dbReference type="ARBA" id="ARBA00022771"/>
    </source>
</evidence>
<keyword evidence="8" id="KW-0636">Prenylation</keyword>
<dbReference type="FunFam" id="2.10.230.10:FF:000001">
    <property type="entry name" value="DnaJ subfamily A member 2"/>
    <property type="match status" value="1"/>
</dbReference>
<dbReference type="Gene3D" id="2.60.260.20">
    <property type="entry name" value="Urease metallochaperone UreE, N-terminal domain"/>
    <property type="match status" value="2"/>
</dbReference>
<keyword evidence="2 9" id="KW-0479">Metal-binding</keyword>
<dbReference type="Pfam" id="PF00684">
    <property type="entry name" value="DnaJ_CXXCXGXG"/>
    <property type="match status" value="1"/>
</dbReference>
<feature type="zinc finger region" description="CR-type" evidence="9">
    <location>
        <begin position="151"/>
        <end position="235"/>
    </location>
</feature>
<dbReference type="GO" id="GO:0008270">
    <property type="term" value="F:zinc ion binding"/>
    <property type="evidence" value="ECO:0007669"/>
    <property type="project" value="UniProtKB-KW"/>
</dbReference>
<evidence type="ECO:0000259" key="12">
    <source>
        <dbReference type="PROSITE" id="PS51188"/>
    </source>
</evidence>
<evidence type="ECO:0000256" key="3">
    <source>
        <dbReference type="ARBA" id="ARBA00022737"/>
    </source>
</evidence>
<dbReference type="Pfam" id="PF00226">
    <property type="entry name" value="DnaJ"/>
    <property type="match status" value="1"/>
</dbReference>
<dbReference type="GO" id="GO:0005524">
    <property type="term" value="F:ATP binding"/>
    <property type="evidence" value="ECO:0007669"/>
    <property type="project" value="InterPro"/>
</dbReference>
<keyword evidence="1" id="KW-0488">Methylation</keyword>
<dbReference type="PROSITE" id="PS50076">
    <property type="entry name" value="DNAJ_2"/>
    <property type="match status" value="1"/>
</dbReference>
<dbReference type="EMBL" id="BDGG01000003">
    <property type="protein sequence ID" value="GAU96196.1"/>
    <property type="molecule type" value="Genomic_DNA"/>
</dbReference>
<dbReference type="GO" id="GO:0009408">
    <property type="term" value="P:response to heat"/>
    <property type="evidence" value="ECO:0007669"/>
    <property type="project" value="InterPro"/>
</dbReference>
<keyword evidence="14" id="KW-1185">Reference proteome</keyword>
<reference evidence="13 14" key="1">
    <citation type="journal article" date="2016" name="Nat. Commun.">
        <title>Extremotolerant tardigrade genome and improved radiotolerance of human cultured cells by tardigrade-unique protein.</title>
        <authorList>
            <person name="Hashimoto T."/>
            <person name="Horikawa D.D."/>
            <person name="Saito Y."/>
            <person name="Kuwahara H."/>
            <person name="Kozuka-Hata H."/>
            <person name="Shin-I T."/>
            <person name="Minakuchi Y."/>
            <person name="Ohishi K."/>
            <person name="Motoyama A."/>
            <person name="Aizu T."/>
            <person name="Enomoto A."/>
            <person name="Kondo K."/>
            <person name="Tanaka S."/>
            <person name="Hara Y."/>
            <person name="Koshikawa S."/>
            <person name="Sagara H."/>
            <person name="Miura T."/>
            <person name="Yokobori S."/>
            <person name="Miyagawa K."/>
            <person name="Suzuki Y."/>
            <person name="Kubo T."/>
            <person name="Oyama M."/>
            <person name="Kohara Y."/>
            <person name="Fujiyama A."/>
            <person name="Arakawa K."/>
            <person name="Katayama T."/>
            <person name="Toyoda A."/>
            <person name="Kunieda T."/>
        </authorList>
    </citation>
    <scope>NUCLEOTIDE SEQUENCE [LARGE SCALE GENOMIC DNA]</scope>
    <source>
        <strain evidence="13 14">YOKOZUNA-1</strain>
    </source>
</reference>
<dbReference type="PROSITE" id="PS00636">
    <property type="entry name" value="DNAJ_1"/>
    <property type="match status" value="1"/>
</dbReference>
<dbReference type="InterPro" id="IPR018253">
    <property type="entry name" value="DnaJ_domain_CS"/>
</dbReference>
<evidence type="ECO:0000259" key="11">
    <source>
        <dbReference type="PROSITE" id="PS50076"/>
    </source>
</evidence>
<evidence type="ECO:0000256" key="7">
    <source>
        <dbReference type="ARBA" id="ARBA00023288"/>
    </source>
</evidence>
<evidence type="ECO:0000256" key="10">
    <source>
        <dbReference type="SAM" id="MobiDB-lite"/>
    </source>
</evidence>
<dbReference type="OrthoDB" id="550424at2759"/>
<dbReference type="PANTHER" id="PTHR43888">
    <property type="entry name" value="DNAJ-LIKE-2, ISOFORM A-RELATED"/>
    <property type="match status" value="1"/>
</dbReference>
<evidence type="ECO:0000256" key="5">
    <source>
        <dbReference type="ARBA" id="ARBA00022833"/>
    </source>
</evidence>
<dbReference type="Gene3D" id="1.10.287.110">
    <property type="entry name" value="DnaJ domain"/>
    <property type="match status" value="1"/>
</dbReference>
<keyword evidence="4 9" id="KW-0863">Zinc-finger</keyword>
<dbReference type="FunFam" id="1.10.287.110:FF:000016">
    <property type="entry name" value="DnaJ (Hsp40) homolog, subfamily A, member 2"/>
    <property type="match status" value="1"/>
</dbReference>
<sequence length="433" mass="47206">MADNKLYDLLGVKRNASETEIKKAYRKLAKQYHPDKNPDQAEGEKFKEISFAHEVLTNPQKRQIYDRGGLTALKEGGGAQGFEDVFEHLFGGGGMGGHPFTSMFGGGGGMGGHPFASMFGGGGGFGGRGGRRQGEDTVYPLNVTLEDLYKGKVVKISIDKTVLCGQCNGYGGKSGTAQRCGSCRGTGVRVSLRPIGPGMMQQVQEECSKCRSTGQDFADADRCKKCDGKQTTREKKVHEIEIDRGRKHGDKILLRGAGDQKPNVDPGDVIVVLQMVKHEEFDREGSHLMRTLSIDLVEALCGISRPLKHLDGRTILITRKPGVPIKPAELYVVKGEGMPVYRNPTEHGDLIIKFDIRFPEPNWTSAGQLKKIEEILGPKPPPPTFKQDEVEETVLHDYVPGQSNQNGDGARHAYESDDEEGEGGPSGVRCAQQ</sequence>
<evidence type="ECO:0000313" key="13">
    <source>
        <dbReference type="EMBL" id="GAU96196.1"/>
    </source>
</evidence>
<keyword evidence="7" id="KW-0449">Lipoprotein</keyword>
<dbReference type="Pfam" id="PF01556">
    <property type="entry name" value="DnaJ_C"/>
    <property type="match status" value="1"/>
</dbReference>
<feature type="region of interest" description="Disordered" evidence="10">
    <location>
        <begin position="396"/>
        <end position="433"/>
    </location>
</feature>
<dbReference type="Gene3D" id="2.10.230.10">
    <property type="entry name" value="Heat shock protein DnaJ, cysteine-rich domain"/>
    <property type="match status" value="1"/>
</dbReference>
<dbReference type="InterPro" id="IPR036410">
    <property type="entry name" value="HSP_DnaJ_Cys-rich_dom_sf"/>
</dbReference>
<dbReference type="CDD" id="cd06257">
    <property type="entry name" value="DnaJ"/>
    <property type="match status" value="1"/>
</dbReference>
<dbReference type="AlphaFoldDB" id="A0A1D1V329"/>
<dbReference type="InterPro" id="IPR001305">
    <property type="entry name" value="HSP_DnaJ_Cys-rich_dom"/>
</dbReference>
<name>A0A1D1V329_RAMVA</name>
<comment type="caution">
    <text evidence="13">The sequence shown here is derived from an EMBL/GenBank/DDBJ whole genome shotgun (WGS) entry which is preliminary data.</text>
</comment>
<evidence type="ECO:0000256" key="2">
    <source>
        <dbReference type="ARBA" id="ARBA00022723"/>
    </source>
</evidence>
<dbReference type="GO" id="GO:0051082">
    <property type="term" value="F:unfolded protein binding"/>
    <property type="evidence" value="ECO:0007669"/>
    <property type="project" value="InterPro"/>
</dbReference>
<proteinExistence type="inferred from homology"/>
<accession>A0A1D1V329</accession>
<dbReference type="CDD" id="cd10747">
    <property type="entry name" value="DnaJ_C"/>
    <property type="match status" value="1"/>
</dbReference>
<dbReference type="STRING" id="947166.A0A1D1V329"/>
<dbReference type="SUPFAM" id="SSF49493">
    <property type="entry name" value="HSP40/DnaJ peptide-binding domain"/>
    <property type="match status" value="2"/>
</dbReference>
<gene>
    <name evidence="13" type="primary">RvY_07678-1</name>
    <name evidence="13" type="synonym">RvY_07678.1</name>
    <name evidence="13" type="ORF">RvY_07678</name>
</gene>
<evidence type="ECO:0000256" key="8">
    <source>
        <dbReference type="ARBA" id="ARBA00023289"/>
    </source>
</evidence>
<dbReference type="InterPro" id="IPR008971">
    <property type="entry name" value="HSP40/DnaJ_pept-bd"/>
</dbReference>
<dbReference type="InterPro" id="IPR002939">
    <property type="entry name" value="DnaJ_C"/>
</dbReference>
<dbReference type="FunFam" id="2.60.260.20:FF:000003">
    <property type="entry name" value="DnaJ subfamily A member 2"/>
    <property type="match status" value="1"/>
</dbReference>
<dbReference type="PRINTS" id="PR00625">
    <property type="entry name" value="JDOMAIN"/>
</dbReference>
<dbReference type="SUPFAM" id="SSF46565">
    <property type="entry name" value="Chaperone J-domain"/>
    <property type="match status" value="1"/>
</dbReference>
<evidence type="ECO:0000313" key="14">
    <source>
        <dbReference type="Proteomes" id="UP000186922"/>
    </source>
</evidence>